<proteinExistence type="predicted"/>
<protein>
    <recommendedName>
        <fullName evidence="3">Methyl-accepting chemotaxis sensory transducer</fullName>
    </recommendedName>
</protein>
<comment type="caution">
    <text evidence="1">The sequence shown here is derived from an EMBL/GenBank/DDBJ whole genome shotgun (WGS) entry which is preliminary data.</text>
</comment>
<organism evidence="1 2">
    <name type="scientific">Mycolicibacterium conceptionense</name>
    <dbReference type="NCBI Taxonomy" id="451644"/>
    <lineage>
        <taxon>Bacteria</taxon>
        <taxon>Bacillati</taxon>
        <taxon>Actinomycetota</taxon>
        <taxon>Actinomycetes</taxon>
        <taxon>Mycobacteriales</taxon>
        <taxon>Mycobacteriaceae</taxon>
        <taxon>Mycolicibacterium</taxon>
    </lineage>
</organism>
<keyword evidence="2" id="KW-1185">Reference proteome</keyword>
<name>A0ABX3V7M0_9MYCO</name>
<reference evidence="1 2" key="1">
    <citation type="submission" date="2016-01" db="EMBL/GenBank/DDBJ databases">
        <title>The new phylogeny of the genus Mycobacterium.</title>
        <authorList>
            <person name="Tarcisio F."/>
            <person name="Conor M."/>
            <person name="Antonella G."/>
            <person name="Elisabetta G."/>
            <person name="Giulia F.S."/>
            <person name="Sara T."/>
            <person name="Anna F."/>
            <person name="Clotilde B."/>
            <person name="Roberto B."/>
            <person name="Veronica D.S."/>
            <person name="Fabio R."/>
            <person name="Monica P."/>
            <person name="Olivier J."/>
            <person name="Enrico T."/>
            <person name="Nicola S."/>
        </authorList>
    </citation>
    <scope>NUCLEOTIDE SEQUENCE [LARGE SCALE GENOMIC DNA]</scope>
    <source>
        <strain evidence="1 2">CCUG 50187</strain>
    </source>
</reference>
<dbReference type="EMBL" id="LQOP01000016">
    <property type="protein sequence ID" value="ORV26255.1"/>
    <property type="molecule type" value="Genomic_DNA"/>
</dbReference>
<evidence type="ECO:0000313" key="2">
    <source>
        <dbReference type="Proteomes" id="UP000193811"/>
    </source>
</evidence>
<accession>A0ABX3V7M0</accession>
<evidence type="ECO:0000313" key="1">
    <source>
        <dbReference type="EMBL" id="ORV26255.1"/>
    </source>
</evidence>
<evidence type="ECO:0008006" key="3">
    <source>
        <dbReference type="Google" id="ProtNLM"/>
    </source>
</evidence>
<dbReference type="Proteomes" id="UP000193811">
    <property type="component" value="Unassembled WGS sequence"/>
</dbReference>
<sequence>MAWALTKACEAPHPMAWAAGVFRSPIGSETVVVGSEGFGYVPESVFLPRSVRVLAADPLVDNDFRLQWFGWADPAEVLLEYARLRRAEGWSLVAAATTARVDALRLAGIEYVEANPYKGYCPPGVAEDWKPPSLDHEHVHRLASVHPDLYERLERVARADSARMNDRVMFPLAQRLMPAALTVECEDVPSVLRASLQAVEANTEKDWPHWGRMQSDYRNFAMRVGSNSPGGVDADLRPEDVPVGLHEHYRGLWKVARAMEFMLGWSQSPLPLADMAYAAAVSGLIDIHEVLDQPLEAVEGDLE</sequence>
<gene>
    <name evidence="1" type="ORF">AWB98_15440</name>
</gene>